<gene>
    <name evidence="6" type="ORF">KC01_LOCUS20000</name>
</gene>
<dbReference type="InterPro" id="IPR013787">
    <property type="entry name" value="S100_Ca-bd_sub"/>
</dbReference>
<comment type="similarity">
    <text evidence="1">Belongs to the S-100 family.</text>
</comment>
<sequence>MSAPKGPSLFQCIIGLKDIFQAHAGADKKLNKTELKEMLKGELSQTGDDAMVSQMMQTLDVDRDGLLDFSEFLLFVVGMACAFNGQTFQR</sequence>
<dbReference type="EMBL" id="OZ035841">
    <property type="protein sequence ID" value="CAL1590492.1"/>
    <property type="molecule type" value="Genomic_DNA"/>
</dbReference>
<dbReference type="PROSITE" id="PS50222">
    <property type="entry name" value="EF_HAND_2"/>
    <property type="match status" value="1"/>
</dbReference>
<dbReference type="SMART" id="SM01394">
    <property type="entry name" value="S_100"/>
    <property type="match status" value="1"/>
</dbReference>
<dbReference type="SUPFAM" id="SSF47473">
    <property type="entry name" value="EF-hand"/>
    <property type="match status" value="1"/>
</dbReference>
<dbReference type="PROSITE" id="PS00018">
    <property type="entry name" value="EF_HAND_1"/>
    <property type="match status" value="1"/>
</dbReference>
<accession>A0AAV2KKT6</accession>
<keyword evidence="4" id="KW-0106">Calcium</keyword>
<name>A0AAV2KKT6_KNICA</name>
<evidence type="ECO:0000259" key="5">
    <source>
        <dbReference type="PROSITE" id="PS50222"/>
    </source>
</evidence>
<protein>
    <recommendedName>
        <fullName evidence="5">EF-hand domain-containing protein</fullName>
    </recommendedName>
</protein>
<dbReference type="InterPro" id="IPR011992">
    <property type="entry name" value="EF-hand-dom_pair"/>
</dbReference>
<dbReference type="GO" id="GO:0005509">
    <property type="term" value="F:calcium ion binding"/>
    <property type="evidence" value="ECO:0007669"/>
    <property type="project" value="InterPro"/>
</dbReference>
<dbReference type="Gene3D" id="1.10.238.10">
    <property type="entry name" value="EF-hand"/>
    <property type="match status" value="1"/>
</dbReference>
<dbReference type="InterPro" id="IPR002048">
    <property type="entry name" value="EF_hand_dom"/>
</dbReference>
<evidence type="ECO:0000256" key="3">
    <source>
        <dbReference type="ARBA" id="ARBA00022737"/>
    </source>
</evidence>
<dbReference type="Pfam" id="PF13499">
    <property type="entry name" value="EF-hand_7"/>
    <property type="match status" value="1"/>
</dbReference>
<keyword evidence="2" id="KW-0479">Metal-binding</keyword>
<dbReference type="AlphaFoldDB" id="A0AAV2KKT6"/>
<keyword evidence="7" id="KW-1185">Reference proteome</keyword>
<dbReference type="PANTHER" id="PTHR11639">
    <property type="entry name" value="S100 CALCIUM-BINDING PROTEIN"/>
    <property type="match status" value="1"/>
</dbReference>
<dbReference type="GO" id="GO:0046914">
    <property type="term" value="F:transition metal ion binding"/>
    <property type="evidence" value="ECO:0007669"/>
    <property type="project" value="InterPro"/>
</dbReference>
<keyword evidence="3" id="KW-0677">Repeat</keyword>
<proteinExistence type="inferred from homology"/>
<dbReference type="CDD" id="cd00213">
    <property type="entry name" value="S-100"/>
    <property type="match status" value="1"/>
</dbReference>
<evidence type="ECO:0000256" key="4">
    <source>
        <dbReference type="ARBA" id="ARBA00022837"/>
    </source>
</evidence>
<evidence type="ECO:0000256" key="1">
    <source>
        <dbReference type="ARBA" id="ARBA00007323"/>
    </source>
</evidence>
<dbReference type="PROSITE" id="PS00303">
    <property type="entry name" value="S100_CABP"/>
    <property type="match status" value="1"/>
</dbReference>
<dbReference type="InterPro" id="IPR018247">
    <property type="entry name" value="EF_Hand_1_Ca_BS"/>
</dbReference>
<evidence type="ECO:0000313" key="7">
    <source>
        <dbReference type="Proteomes" id="UP001497482"/>
    </source>
</evidence>
<organism evidence="6 7">
    <name type="scientific">Knipowitschia caucasica</name>
    <name type="common">Caucasian dwarf goby</name>
    <name type="synonym">Pomatoschistus caucasicus</name>
    <dbReference type="NCBI Taxonomy" id="637954"/>
    <lineage>
        <taxon>Eukaryota</taxon>
        <taxon>Metazoa</taxon>
        <taxon>Chordata</taxon>
        <taxon>Craniata</taxon>
        <taxon>Vertebrata</taxon>
        <taxon>Euteleostomi</taxon>
        <taxon>Actinopterygii</taxon>
        <taxon>Neopterygii</taxon>
        <taxon>Teleostei</taxon>
        <taxon>Neoteleostei</taxon>
        <taxon>Acanthomorphata</taxon>
        <taxon>Gobiaria</taxon>
        <taxon>Gobiiformes</taxon>
        <taxon>Gobioidei</taxon>
        <taxon>Gobiidae</taxon>
        <taxon>Gobiinae</taxon>
        <taxon>Knipowitschia</taxon>
    </lineage>
</organism>
<dbReference type="Proteomes" id="UP001497482">
    <property type="component" value="Chromosome 19"/>
</dbReference>
<dbReference type="InterPro" id="IPR034325">
    <property type="entry name" value="S-100_dom"/>
</dbReference>
<evidence type="ECO:0000313" key="6">
    <source>
        <dbReference type="EMBL" id="CAL1590492.1"/>
    </source>
</evidence>
<reference evidence="6 7" key="1">
    <citation type="submission" date="2024-04" db="EMBL/GenBank/DDBJ databases">
        <authorList>
            <person name="Waldvogel A.-M."/>
            <person name="Schoenle A."/>
        </authorList>
    </citation>
    <scope>NUCLEOTIDE SEQUENCE [LARGE SCALE GENOMIC DNA]</scope>
</reference>
<dbReference type="InterPro" id="IPR001751">
    <property type="entry name" value="S100/CaBP7/8-like_CS"/>
</dbReference>
<dbReference type="GO" id="GO:0048306">
    <property type="term" value="F:calcium-dependent protein binding"/>
    <property type="evidence" value="ECO:0007669"/>
    <property type="project" value="TreeGrafter"/>
</dbReference>
<evidence type="ECO:0000256" key="2">
    <source>
        <dbReference type="ARBA" id="ARBA00022723"/>
    </source>
</evidence>
<dbReference type="PANTHER" id="PTHR11639:SF134">
    <property type="entry name" value="PROTEIN S100-A1-RELATED"/>
    <property type="match status" value="1"/>
</dbReference>
<feature type="domain" description="EF-hand" evidence="5">
    <location>
        <begin position="47"/>
        <end position="82"/>
    </location>
</feature>